<dbReference type="InterPro" id="IPR039426">
    <property type="entry name" value="TonB-dep_rcpt-like"/>
</dbReference>
<feature type="transmembrane region" description="Helical" evidence="8">
    <location>
        <begin position="21"/>
        <end position="43"/>
    </location>
</feature>
<keyword evidence="8" id="KW-1133">Transmembrane helix</keyword>
<dbReference type="InterPro" id="IPR023996">
    <property type="entry name" value="TonB-dep_OMP_SusC/RagA"/>
</dbReference>
<dbReference type="InterPro" id="IPR036942">
    <property type="entry name" value="Beta-barrel_TonB_sf"/>
</dbReference>
<keyword evidence="5 7" id="KW-0472">Membrane</keyword>
<evidence type="ECO:0000256" key="5">
    <source>
        <dbReference type="ARBA" id="ARBA00023136"/>
    </source>
</evidence>
<feature type="domain" description="TonB-dependent receptor plug" evidence="9">
    <location>
        <begin position="226"/>
        <end position="355"/>
    </location>
</feature>
<evidence type="ECO:0000256" key="4">
    <source>
        <dbReference type="ARBA" id="ARBA00022692"/>
    </source>
</evidence>
<dbReference type="SUPFAM" id="SSF49464">
    <property type="entry name" value="Carboxypeptidase regulatory domain-like"/>
    <property type="match status" value="1"/>
</dbReference>
<evidence type="ECO:0000256" key="1">
    <source>
        <dbReference type="ARBA" id="ARBA00004571"/>
    </source>
</evidence>
<dbReference type="InterPro" id="IPR012910">
    <property type="entry name" value="Plug_dom"/>
</dbReference>
<dbReference type="AlphaFoldDB" id="A0A6I4IQI4"/>
<gene>
    <name evidence="10" type="ORF">GO816_11555</name>
</gene>
<dbReference type="GO" id="GO:0009279">
    <property type="term" value="C:cell outer membrane"/>
    <property type="evidence" value="ECO:0007669"/>
    <property type="project" value="UniProtKB-SubCell"/>
</dbReference>
<dbReference type="PROSITE" id="PS52016">
    <property type="entry name" value="TONB_DEPENDENT_REC_3"/>
    <property type="match status" value="1"/>
</dbReference>
<name>A0A6I4IQI4_9SPHI</name>
<protein>
    <submittedName>
        <fullName evidence="10">SusC/RagA family TonB-linked outer membrane protein</fullName>
    </submittedName>
</protein>
<sequence length="1202" mass="133477">MKFQDLIRSGHSACNNLSVIRIVKLTIFLMTTFFIQVSAAGFAQKVTFVKQNASFKELFTEIRKQTGYNVFWQDSKVNEQQKINVAFKGETLQKVLDQTLPPYSLTYKIVNKTVVIQQQQKTLIDKVVSYFSSVNVTGKVLDAESGKPVPNVTVNLKNTTQRVYTNENGTFNFRNLPDDAILVFSYIGYTTQEVAASDVMVVRLMLTTQKLDDVIVSNGYQQVRKGSTTGSSAVLTAKDIETTPSISLIERLEGKVPGVRFDVRNNTIQIRGTNGISMTENLSPLLIIDGFPATNQNLVNVSNNVIEGNPRNVNQPATAGNAILNNINPNDIESITFLKDAAAASIWGSKAANGVIVITTKRGKQGAPSIDYSMTLSTAQSPDLSKLNAMNSQQYIDLEREMFDKGFFTDPTLSYRYGPISEAQEWMFRVKRGKATAAQRDSALSVLGNRSNADQLKKYLLQKAATQQHNLSISGGGANNTYYLAANYSKDVPIFKSNYGETFSLTSNLTNDFWNKRILVATNINFISTKSQVNNASSAALSQGPFGFAPYEMIVDANGNPISKPIMFTQRVSDSLARIGYMPWTYNPIDELNYNNTILLKNSLRVSNSIRGIITSWLNVNVSGQFQRQFANQDYLQNQNSYLTRNLINTGTVLNATTRLPSYGVPVGGVYKTSNGTTDEYSLRAQFNINKNWTDHHFDMLGGAEIRQTKYKGGTQTRYGYNEDTGTSVVVNPTINYPTIFGYSTNLGYLDGTIFANRVRYLSYFSLATYSYKNKYYASGSVRFDDYTNQGLSRKLRATPLYSAGLRWNVKRENFLSNISWLSGLTLRATIGTGGSIPNSGYSFATVTLYPNDSYTLLPTAGISGPANSRLTWETTRTFNEGIDADFFNGRLALSMDIYQKRNYNLFVSLPYNSTYGFSNLTYNAGDAKGRGIEFNLTGQPIMTNKWNWTSSFNFSYTENTVTDSRFKPTFATAGGKVSTQGFPTDNIFVYKWAGLDNKGQSRIYGADGTILNVSGSRSPNINDLTYGGRTTPPYFGGWTNTVRYQNLSLIVRATYNLGHKVMLTDITGATYPTGTSTSGYLPNTIRLLDRWRNPGDENFTNIPGLAGNNFTNVDYFVNSDYNLIDAGNIRLQQLSLNYSLPQTILRKAPFIKAINVGATVSNLGLIWRANKLGVDPDYQRTGNISNLPPARTYLFNLNISL</sequence>
<reference evidence="10 11" key="1">
    <citation type="submission" date="2019-12" db="EMBL/GenBank/DDBJ databases">
        <title>Mucilaginibacter sp. HME9299 genome sequencing and assembly.</title>
        <authorList>
            <person name="Kang H."/>
            <person name="Kim H."/>
            <person name="Joh K."/>
        </authorList>
    </citation>
    <scope>NUCLEOTIDE SEQUENCE [LARGE SCALE GENOMIC DNA]</scope>
    <source>
        <strain evidence="10 11">HME9299</strain>
    </source>
</reference>
<keyword evidence="3 7" id="KW-1134">Transmembrane beta strand</keyword>
<evidence type="ECO:0000256" key="3">
    <source>
        <dbReference type="ARBA" id="ARBA00022452"/>
    </source>
</evidence>
<dbReference type="Pfam" id="PF07715">
    <property type="entry name" value="Plug"/>
    <property type="match status" value="1"/>
</dbReference>
<dbReference type="EMBL" id="WQLA01000004">
    <property type="protein sequence ID" value="MVN91763.1"/>
    <property type="molecule type" value="Genomic_DNA"/>
</dbReference>
<evidence type="ECO:0000256" key="7">
    <source>
        <dbReference type="PROSITE-ProRule" id="PRU01360"/>
    </source>
</evidence>
<dbReference type="InterPro" id="IPR037066">
    <property type="entry name" value="Plug_dom_sf"/>
</dbReference>
<dbReference type="InterPro" id="IPR023997">
    <property type="entry name" value="TonB-dep_OMP_SusC/RagA_CS"/>
</dbReference>
<evidence type="ECO:0000313" key="10">
    <source>
        <dbReference type="EMBL" id="MVN91763.1"/>
    </source>
</evidence>
<keyword evidence="11" id="KW-1185">Reference proteome</keyword>
<dbReference type="OrthoDB" id="9768177at2"/>
<dbReference type="NCBIfam" id="TIGR04057">
    <property type="entry name" value="SusC_RagA_signa"/>
    <property type="match status" value="1"/>
</dbReference>
<dbReference type="Gene3D" id="2.170.130.10">
    <property type="entry name" value="TonB-dependent receptor, plug domain"/>
    <property type="match status" value="1"/>
</dbReference>
<keyword evidence="2 7" id="KW-0813">Transport</keyword>
<keyword evidence="4 7" id="KW-0812">Transmembrane</keyword>
<evidence type="ECO:0000259" key="9">
    <source>
        <dbReference type="Pfam" id="PF07715"/>
    </source>
</evidence>
<dbReference type="Gene3D" id="2.40.170.20">
    <property type="entry name" value="TonB-dependent receptor, beta-barrel domain"/>
    <property type="match status" value="1"/>
</dbReference>
<comment type="similarity">
    <text evidence="7">Belongs to the TonB-dependent receptor family.</text>
</comment>
<dbReference type="InterPro" id="IPR008969">
    <property type="entry name" value="CarboxyPept-like_regulatory"/>
</dbReference>
<organism evidence="10 11">
    <name type="scientific">Mucilaginibacter aquatilis</name>
    <dbReference type="NCBI Taxonomy" id="1517760"/>
    <lineage>
        <taxon>Bacteria</taxon>
        <taxon>Pseudomonadati</taxon>
        <taxon>Bacteroidota</taxon>
        <taxon>Sphingobacteriia</taxon>
        <taxon>Sphingobacteriales</taxon>
        <taxon>Sphingobacteriaceae</taxon>
        <taxon>Mucilaginibacter</taxon>
    </lineage>
</organism>
<keyword evidence="6 7" id="KW-0998">Cell outer membrane</keyword>
<dbReference type="NCBIfam" id="TIGR04056">
    <property type="entry name" value="OMP_RagA_SusC"/>
    <property type="match status" value="1"/>
</dbReference>
<proteinExistence type="inferred from homology"/>
<dbReference type="Pfam" id="PF13715">
    <property type="entry name" value="CarbopepD_reg_2"/>
    <property type="match status" value="1"/>
</dbReference>
<dbReference type="SUPFAM" id="SSF56935">
    <property type="entry name" value="Porins"/>
    <property type="match status" value="1"/>
</dbReference>
<comment type="caution">
    <text evidence="10">The sequence shown here is derived from an EMBL/GenBank/DDBJ whole genome shotgun (WGS) entry which is preliminary data.</text>
</comment>
<accession>A0A6I4IQI4</accession>
<evidence type="ECO:0000256" key="2">
    <source>
        <dbReference type="ARBA" id="ARBA00022448"/>
    </source>
</evidence>
<dbReference type="Gene3D" id="2.60.40.1120">
    <property type="entry name" value="Carboxypeptidase-like, regulatory domain"/>
    <property type="match status" value="1"/>
</dbReference>
<evidence type="ECO:0000313" key="11">
    <source>
        <dbReference type="Proteomes" id="UP000434850"/>
    </source>
</evidence>
<evidence type="ECO:0000256" key="8">
    <source>
        <dbReference type="SAM" id="Phobius"/>
    </source>
</evidence>
<comment type="subcellular location">
    <subcellularLocation>
        <location evidence="1 7">Cell outer membrane</location>
        <topology evidence="1 7">Multi-pass membrane protein</topology>
    </subcellularLocation>
</comment>
<evidence type="ECO:0000256" key="6">
    <source>
        <dbReference type="ARBA" id="ARBA00023237"/>
    </source>
</evidence>
<dbReference type="Proteomes" id="UP000434850">
    <property type="component" value="Unassembled WGS sequence"/>
</dbReference>